<sequence>MLELFNKNCFILTFLYFVVLNAQEKNTIPDIEKIYLHTDRTTYFMGEDLWYKAYNVRASNNLLFDNSNILYVELISSDAKIIARNKTNLEMGLGHGDFHLADSVGVKPGVYQLRAYTNWNRNFGEDFVFKKEIEVIDVFESNDKSKTPKNIPVVTTNSKKEETKQNAFKVDFFPEGGSILENVSSIVGFKAVDIDGKPIDIRGELFDSNNELVTAFESVHDGMGKLQMLSMEEKSYFTKIKNPRGEELQVELPKILKQGYLVSFKAIKGKNIISISTNQATLQQNPNPTLTVICKARGIPYLETAQTLTENTFSFELPKENTPEGISQITIYDSNNKPQSERLIYIEKEHNLEVELVTDKLNYQLNEKTILNVRSKSKAGNPKSASFSLSVTDTNGVEDENFDSNICSYFLMESDIRGKVHHPGYYFDNKNPKRLEHLDNLLLTQGWRDFVWKTLPTSKTEFKVEKGITISGKVKQVFADKPFVNNNLTLSLMNKKNRNFFSTITDSIGKFKFENLMFSGKTNMYLNSVNEKGKFKGEIVLDSIEHSPIHVKLKKELTLLPETNQSIIENVSKKYIAFGVKPENMLKEVEVKAPKKNNAVVLYGVPDYSYVPDEKAKEFISIYDVLDKVPGVLVIDTTVSIPGEGDKENTSPLILIDGYPILEISQLLMVSPYEIEKIDVIRGSQLAMLYIVNSEVNGSAGAISIFTNRYKNLGKPNKNPLYSIKKEIEGFYSARIFYSPDPEKPNAELDKKAAVRNTIYWNPYVHPDETGNSYLDYFNNGVETKVKVNLEGITANGIPVVRNIYYNIKK</sequence>
<feature type="domain" description="TonB-dependent receptor plug" evidence="1">
    <location>
        <begin position="619"/>
        <end position="687"/>
    </location>
</feature>
<dbReference type="Gene3D" id="2.60.40.1930">
    <property type="match status" value="1"/>
</dbReference>
<dbReference type="RefSeq" id="WP_152547376.1">
    <property type="nucleotide sequence ID" value="NZ_JNCA01000011.1"/>
</dbReference>
<dbReference type="SUPFAM" id="SSF56935">
    <property type="entry name" value="Porins"/>
    <property type="match status" value="1"/>
</dbReference>
<dbReference type="eggNOG" id="COG2373">
    <property type="taxonomic scope" value="Bacteria"/>
</dbReference>
<comment type="caution">
    <text evidence="2">The sequence shown here is derived from an EMBL/GenBank/DDBJ whole genome shotgun (WGS) entry which is preliminary data.</text>
</comment>
<dbReference type="InterPro" id="IPR037066">
    <property type="entry name" value="Plug_dom_sf"/>
</dbReference>
<dbReference type="EMBL" id="JNCA01000011">
    <property type="protein sequence ID" value="KDN55575.1"/>
    <property type="molecule type" value="Genomic_DNA"/>
</dbReference>
<organism evidence="2 3">
    <name type="scientific">Flavobacterium seoulense</name>
    <dbReference type="NCBI Taxonomy" id="1492738"/>
    <lineage>
        <taxon>Bacteria</taxon>
        <taxon>Pseudomonadati</taxon>
        <taxon>Bacteroidota</taxon>
        <taxon>Flavobacteriia</taxon>
        <taxon>Flavobacteriales</taxon>
        <taxon>Flavobacteriaceae</taxon>
        <taxon>Flavobacterium</taxon>
    </lineage>
</organism>
<evidence type="ECO:0000313" key="2">
    <source>
        <dbReference type="EMBL" id="KDN55575.1"/>
    </source>
</evidence>
<dbReference type="STRING" id="1492738.FEM21_11770"/>
<dbReference type="OrthoDB" id="679547at2"/>
<dbReference type="eggNOG" id="COG1629">
    <property type="taxonomic scope" value="Bacteria"/>
</dbReference>
<reference evidence="2 3" key="1">
    <citation type="submission" date="2014-05" db="EMBL/GenBank/DDBJ databases">
        <title>Genome Sequence of Flavobacterium sp. EM1321.</title>
        <authorList>
            <person name="Shin S.-K."/>
            <person name="Yi H."/>
        </authorList>
    </citation>
    <scope>NUCLEOTIDE SEQUENCE [LARGE SCALE GENOMIC DNA]</scope>
    <source>
        <strain evidence="2 3">EM1321</strain>
    </source>
</reference>
<protein>
    <recommendedName>
        <fullName evidence="1">TonB-dependent receptor plug domain-containing protein</fullName>
    </recommendedName>
</protein>
<dbReference type="InterPro" id="IPR012910">
    <property type="entry name" value="Plug_dom"/>
</dbReference>
<keyword evidence="3" id="KW-1185">Reference proteome</keyword>
<dbReference type="PATRIC" id="fig|1492738.3.peg.1169"/>
<name>A0A066WY26_9FLAO</name>
<accession>A0A066WY26</accession>
<proteinExistence type="predicted"/>
<evidence type="ECO:0000313" key="3">
    <source>
        <dbReference type="Proteomes" id="UP000027064"/>
    </source>
</evidence>
<dbReference type="Pfam" id="PF07715">
    <property type="entry name" value="Plug"/>
    <property type="match status" value="1"/>
</dbReference>
<evidence type="ECO:0000259" key="1">
    <source>
        <dbReference type="Pfam" id="PF07715"/>
    </source>
</evidence>
<dbReference type="Proteomes" id="UP000027064">
    <property type="component" value="Unassembled WGS sequence"/>
</dbReference>
<gene>
    <name evidence="2" type="ORF">FEM21_11770</name>
</gene>
<dbReference type="Gene3D" id="2.170.130.10">
    <property type="entry name" value="TonB-dependent receptor, plug domain"/>
    <property type="match status" value="1"/>
</dbReference>
<dbReference type="AlphaFoldDB" id="A0A066WY26"/>